<feature type="domain" description="Rab-GAP TBC" evidence="3">
    <location>
        <begin position="1"/>
        <end position="82"/>
    </location>
</feature>
<keyword evidence="2" id="KW-1133">Transmembrane helix</keyword>
<dbReference type="PANTHER" id="PTHR20913">
    <property type="entry name" value="TBC1 DOMAIN FAMILY MEMBER 20/GTPASE"/>
    <property type="match status" value="1"/>
</dbReference>
<organism evidence="4 5">
    <name type="scientific">Sciurus carolinensis</name>
    <name type="common">Eastern gray squirrel</name>
    <dbReference type="NCBI Taxonomy" id="30640"/>
    <lineage>
        <taxon>Eukaryota</taxon>
        <taxon>Metazoa</taxon>
        <taxon>Chordata</taxon>
        <taxon>Craniata</taxon>
        <taxon>Vertebrata</taxon>
        <taxon>Euteleostomi</taxon>
        <taxon>Mammalia</taxon>
        <taxon>Eutheria</taxon>
        <taxon>Euarchontoglires</taxon>
        <taxon>Glires</taxon>
        <taxon>Rodentia</taxon>
        <taxon>Sciuromorpha</taxon>
        <taxon>Sciuridae</taxon>
        <taxon>Sciurinae</taxon>
        <taxon>Sciurini</taxon>
        <taxon>Sciurus</taxon>
    </lineage>
</organism>
<name>A0AA41MK63_SCICA</name>
<dbReference type="AlphaFoldDB" id="A0AA41MK63"/>
<dbReference type="GO" id="GO:0005096">
    <property type="term" value="F:GTPase activator activity"/>
    <property type="evidence" value="ECO:0007669"/>
    <property type="project" value="UniProtKB-KW"/>
</dbReference>
<keyword evidence="1" id="KW-0343">GTPase activation</keyword>
<dbReference type="InterPro" id="IPR000195">
    <property type="entry name" value="Rab-GAP-TBC_dom"/>
</dbReference>
<keyword evidence="2" id="KW-0812">Transmembrane</keyword>
<accession>A0AA41MK63</accession>
<evidence type="ECO:0000256" key="1">
    <source>
        <dbReference type="ARBA" id="ARBA00022468"/>
    </source>
</evidence>
<dbReference type="Gene3D" id="1.10.472.80">
    <property type="entry name" value="Ypt/Rab-GAP domain of gyp1p, domain 3"/>
    <property type="match status" value="1"/>
</dbReference>
<gene>
    <name evidence="4" type="ORF">SUZIE_121985</name>
</gene>
<dbReference type="InterPro" id="IPR045913">
    <property type="entry name" value="TBC20/Gyp8-like"/>
</dbReference>
<evidence type="ECO:0000256" key="2">
    <source>
        <dbReference type="SAM" id="Phobius"/>
    </source>
</evidence>
<dbReference type="PROSITE" id="PS50086">
    <property type="entry name" value="TBC_RABGAP"/>
    <property type="match status" value="1"/>
</dbReference>
<evidence type="ECO:0000259" key="3">
    <source>
        <dbReference type="PROSITE" id="PS50086"/>
    </source>
</evidence>
<dbReference type="GO" id="GO:0006888">
    <property type="term" value="P:endoplasmic reticulum to Golgi vesicle-mediated transport"/>
    <property type="evidence" value="ECO:0007669"/>
    <property type="project" value="TreeGrafter"/>
</dbReference>
<evidence type="ECO:0000313" key="4">
    <source>
        <dbReference type="EMBL" id="MBZ3873248.1"/>
    </source>
</evidence>
<reference evidence="4" key="1">
    <citation type="submission" date="2020-03" db="EMBL/GenBank/DDBJ databases">
        <title>Studies in the Genomics of Life Span.</title>
        <authorList>
            <person name="Glass D."/>
        </authorList>
    </citation>
    <scope>NUCLEOTIDE SEQUENCE</scope>
    <source>
        <strain evidence="4">SUZIE</strain>
        <tissue evidence="4">Muscle</tissue>
    </source>
</reference>
<dbReference type="PANTHER" id="PTHR20913:SF10">
    <property type="entry name" value="TBC1 DOMAIN FAMILY MEMBER 20"/>
    <property type="match status" value="1"/>
</dbReference>
<feature type="transmembrane region" description="Helical" evidence="2">
    <location>
        <begin position="48"/>
        <end position="66"/>
    </location>
</feature>
<protein>
    <submittedName>
        <fullName evidence="4">TBC1 domain family member 20</fullName>
    </submittedName>
</protein>
<dbReference type="GO" id="GO:0005789">
    <property type="term" value="C:endoplasmic reticulum membrane"/>
    <property type="evidence" value="ECO:0007669"/>
    <property type="project" value="TreeGrafter"/>
</dbReference>
<feature type="transmembrane region" description="Helical" evidence="2">
    <location>
        <begin position="177"/>
        <end position="197"/>
    </location>
</feature>
<dbReference type="EMBL" id="JAATJV010201200">
    <property type="protein sequence ID" value="MBZ3873248.1"/>
    <property type="molecule type" value="Genomic_DNA"/>
</dbReference>
<keyword evidence="2" id="KW-0472">Membrane</keyword>
<dbReference type="SUPFAM" id="SSF47923">
    <property type="entry name" value="Ypt/Rab-GAP domain of gyp1p"/>
    <property type="match status" value="1"/>
</dbReference>
<proteinExistence type="predicted"/>
<dbReference type="InterPro" id="IPR035969">
    <property type="entry name" value="Rab-GAP_TBC_sf"/>
</dbReference>
<keyword evidence="5" id="KW-1185">Reference proteome</keyword>
<sequence length="207" mass="23577">MVEKSSNLHLRDFMDPIMDNTRLILNYTVPIIDQVSPELHDYMQSAKVGTIFVLSWLIAWFGDVLADFRHIAWLYDCFLACHPLMPIYFAAVFRLYDEQEVLASVHPLSQIPEDLHYETLMGRAGDLFVQFPSSELAWEAAAPQQRLNMALWQRFQGHLGPETRTKDVLTKPRTSRFVKLAVMGLLVALGAAALVVVKSALERALKF</sequence>
<evidence type="ECO:0000313" key="5">
    <source>
        <dbReference type="Proteomes" id="UP001166674"/>
    </source>
</evidence>
<feature type="transmembrane region" description="Helical" evidence="2">
    <location>
        <begin position="73"/>
        <end position="96"/>
    </location>
</feature>
<dbReference type="Proteomes" id="UP001166674">
    <property type="component" value="Unassembled WGS sequence"/>
</dbReference>
<comment type="caution">
    <text evidence="4">The sequence shown here is derived from an EMBL/GenBank/DDBJ whole genome shotgun (WGS) entry which is preliminary data.</text>
</comment>